<dbReference type="InterPro" id="IPR011990">
    <property type="entry name" value="TPR-like_helical_dom_sf"/>
</dbReference>
<comment type="similarity">
    <text evidence="2">Belongs to the SusD family.</text>
</comment>
<name>A0A9D9NM73_9BACT</name>
<gene>
    <name evidence="8" type="ORF">IAB80_04970</name>
</gene>
<evidence type="ECO:0000313" key="9">
    <source>
        <dbReference type="Proteomes" id="UP000823771"/>
    </source>
</evidence>
<reference evidence="8" key="2">
    <citation type="journal article" date="2021" name="PeerJ">
        <title>Extensive microbial diversity within the chicken gut microbiome revealed by metagenomics and culture.</title>
        <authorList>
            <person name="Gilroy R."/>
            <person name="Ravi A."/>
            <person name="Getino M."/>
            <person name="Pursley I."/>
            <person name="Horton D.L."/>
            <person name="Alikhan N.F."/>
            <person name="Baker D."/>
            <person name="Gharbi K."/>
            <person name="Hall N."/>
            <person name="Watson M."/>
            <person name="Adriaenssens E.M."/>
            <person name="Foster-Nyarko E."/>
            <person name="Jarju S."/>
            <person name="Secka A."/>
            <person name="Antonio M."/>
            <person name="Oren A."/>
            <person name="Chaudhuri R.R."/>
            <person name="La Ragione R."/>
            <person name="Hildebrand F."/>
            <person name="Pallen M.J."/>
        </authorList>
    </citation>
    <scope>NUCLEOTIDE SEQUENCE</scope>
    <source>
        <strain evidence="8">2478</strain>
    </source>
</reference>
<evidence type="ECO:0000259" key="7">
    <source>
        <dbReference type="Pfam" id="PF14322"/>
    </source>
</evidence>
<sequence>MKKTLLYFSAIALCCGTSVSCDDVLNIDPSDRFSPASVWENSEALEQYVYGFYALLKEKVEVYDAANFTDAYSDIMKSGSWDQYNHAYNYALLQEAYFNSDSAGPFECWSNNYGRIRRHNEFLRDAPDYISLHGEEFITRRMAEVRFMRAFAYYQLIRVYGGVVLRTAVDGPAENDKPRASEEESWNLVISDLEYAGKNLPESWDDEYTGRVTKAAAYGLLSRVALYAKKWDRAVSAADSCALYGGKLAANYADIFNNADNEENILVVRFMQGYSNTGLSHRADQFFRPIGDKAAHGDATLYGAFGPTSELVDSYEVQNADGEWVDFSWDDFENQRISNPDLSPYDNRDPRFYATVLYNGASWEGRTIDTKPGGADGLIEFNTSGAAGATCTGYYFKKYITENETGWDTKGSSHFGIILRYAEVLLNKAEALAELDDISGALSVLNEIRGRVGLPAKSASSRDEFMELLRHERMVELAGEGFRYWDLRRWRLAEDVINGQCAHGVKITQSGDRLNYEQIEVDDGLTRVFYDRYYAFSIPVSERANNTLCGDNNPGW</sequence>
<comment type="caution">
    <text evidence="8">The sequence shown here is derived from an EMBL/GenBank/DDBJ whole genome shotgun (WGS) entry which is preliminary data.</text>
</comment>
<evidence type="ECO:0000313" key="8">
    <source>
        <dbReference type="EMBL" id="MBO8478218.1"/>
    </source>
</evidence>
<evidence type="ECO:0000256" key="5">
    <source>
        <dbReference type="ARBA" id="ARBA00023237"/>
    </source>
</evidence>
<keyword evidence="5" id="KW-0998">Cell outer membrane</keyword>
<dbReference type="InterPro" id="IPR033985">
    <property type="entry name" value="SusD-like_N"/>
</dbReference>
<evidence type="ECO:0000256" key="3">
    <source>
        <dbReference type="ARBA" id="ARBA00022729"/>
    </source>
</evidence>
<protein>
    <submittedName>
        <fullName evidence="8">RagB/SusD family nutrient uptake outer membrane protein</fullName>
    </submittedName>
</protein>
<dbReference type="Pfam" id="PF07980">
    <property type="entry name" value="SusD_RagB"/>
    <property type="match status" value="1"/>
</dbReference>
<evidence type="ECO:0000256" key="2">
    <source>
        <dbReference type="ARBA" id="ARBA00006275"/>
    </source>
</evidence>
<dbReference type="InterPro" id="IPR012944">
    <property type="entry name" value="SusD_RagB_dom"/>
</dbReference>
<dbReference type="CDD" id="cd08977">
    <property type="entry name" value="SusD"/>
    <property type="match status" value="1"/>
</dbReference>
<keyword evidence="3" id="KW-0732">Signal</keyword>
<keyword evidence="4" id="KW-0472">Membrane</keyword>
<feature type="domain" description="RagB/SusD" evidence="6">
    <location>
        <begin position="263"/>
        <end position="556"/>
    </location>
</feature>
<dbReference type="Proteomes" id="UP000823771">
    <property type="component" value="Unassembled WGS sequence"/>
</dbReference>
<evidence type="ECO:0000259" key="6">
    <source>
        <dbReference type="Pfam" id="PF07980"/>
    </source>
</evidence>
<dbReference type="PROSITE" id="PS51257">
    <property type="entry name" value="PROKAR_LIPOPROTEIN"/>
    <property type="match status" value="1"/>
</dbReference>
<dbReference type="SUPFAM" id="SSF48452">
    <property type="entry name" value="TPR-like"/>
    <property type="match status" value="1"/>
</dbReference>
<dbReference type="Pfam" id="PF14322">
    <property type="entry name" value="SusD-like_3"/>
    <property type="match status" value="1"/>
</dbReference>
<dbReference type="AlphaFoldDB" id="A0A9D9NM73"/>
<dbReference type="EMBL" id="JADILZ010000042">
    <property type="protein sequence ID" value="MBO8478218.1"/>
    <property type="molecule type" value="Genomic_DNA"/>
</dbReference>
<reference evidence="8" key="1">
    <citation type="submission" date="2020-10" db="EMBL/GenBank/DDBJ databases">
        <authorList>
            <person name="Gilroy R."/>
        </authorList>
    </citation>
    <scope>NUCLEOTIDE SEQUENCE</scope>
    <source>
        <strain evidence="8">2478</strain>
    </source>
</reference>
<proteinExistence type="inferred from homology"/>
<organism evidence="8 9">
    <name type="scientific">Candidatus Cryptobacteroides excrementipullorum</name>
    <dbReference type="NCBI Taxonomy" id="2840761"/>
    <lineage>
        <taxon>Bacteria</taxon>
        <taxon>Pseudomonadati</taxon>
        <taxon>Bacteroidota</taxon>
        <taxon>Bacteroidia</taxon>
        <taxon>Bacteroidales</taxon>
        <taxon>Candidatus Cryptobacteroides</taxon>
    </lineage>
</organism>
<comment type="subcellular location">
    <subcellularLocation>
        <location evidence="1">Cell outer membrane</location>
    </subcellularLocation>
</comment>
<accession>A0A9D9NM73</accession>
<evidence type="ECO:0000256" key="1">
    <source>
        <dbReference type="ARBA" id="ARBA00004442"/>
    </source>
</evidence>
<dbReference type="GO" id="GO:0009279">
    <property type="term" value="C:cell outer membrane"/>
    <property type="evidence" value="ECO:0007669"/>
    <property type="project" value="UniProtKB-SubCell"/>
</dbReference>
<dbReference type="Gene3D" id="1.25.40.390">
    <property type="match status" value="1"/>
</dbReference>
<feature type="domain" description="SusD-like N-terminal" evidence="7">
    <location>
        <begin position="40"/>
        <end position="226"/>
    </location>
</feature>
<evidence type="ECO:0000256" key="4">
    <source>
        <dbReference type="ARBA" id="ARBA00023136"/>
    </source>
</evidence>